<evidence type="ECO:0000256" key="4">
    <source>
        <dbReference type="ARBA" id="ARBA00012285"/>
    </source>
</evidence>
<evidence type="ECO:0000259" key="10">
    <source>
        <dbReference type="Pfam" id="PF00155"/>
    </source>
</evidence>
<evidence type="ECO:0000313" key="11">
    <source>
        <dbReference type="EMBL" id="RAI01150.1"/>
    </source>
</evidence>
<evidence type="ECO:0000256" key="3">
    <source>
        <dbReference type="ARBA" id="ARBA00004953"/>
    </source>
</evidence>
<proteinExistence type="predicted"/>
<organism evidence="11 12">
    <name type="scientific">Acuticoccus sediminis</name>
    <dbReference type="NCBI Taxonomy" id="2184697"/>
    <lineage>
        <taxon>Bacteria</taxon>
        <taxon>Pseudomonadati</taxon>
        <taxon>Pseudomonadota</taxon>
        <taxon>Alphaproteobacteria</taxon>
        <taxon>Hyphomicrobiales</taxon>
        <taxon>Amorphaceae</taxon>
        <taxon>Acuticoccus</taxon>
    </lineage>
</organism>
<dbReference type="SUPFAM" id="SSF53383">
    <property type="entry name" value="PLP-dependent transferases"/>
    <property type="match status" value="1"/>
</dbReference>
<dbReference type="NCBIfam" id="TIGR01140">
    <property type="entry name" value="L_thr_O3P_dcar"/>
    <property type="match status" value="1"/>
</dbReference>
<dbReference type="GO" id="GO:0030170">
    <property type="term" value="F:pyridoxal phosphate binding"/>
    <property type="evidence" value="ECO:0007669"/>
    <property type="project" value="InterPro"/>
</dbReference>
<dbReference type="Pfam" id="PF00155">
    <property type="entry name" value="Aminotran_1_2"/>
    <property type="match status" value="1"/>
</dbReference>
<dbReference type="InterPro" id="IPR015421">
    <property type="entry name" value="PyrdxlP-dep_Trfase_major"/>
</dbReference>
<evidence type="ECO:0000256" key="8">
    <source>
        <dbReference type="ARBA" id="ARBA00029996"/>
    </source>
</evidence>
<evidence type="ECO:0000256" key="7">
    <source>
        <dbReference type="ARBA" id="ARBA00023239"/>
    </source>
</evidence>
<keyword evidence="5" id="KW-0169">Cobalamin biosynthesis</keyword>
<comment type="caution">
    <text evidence="11">The sequence shown here is derived from an EMBL/GenBank/DDBJ whole genome shotgun (WGS) entry which is preliminary data.</text>
</comment>
<feature type="domain" description="Aminotransferase class I/classII large" evidence="10">
    <location>
        <begin position="109"/>
        <end position="314"/>
    </location>
</feature>
<comment type="pathway">
    <text evidence="3">Cofactor biosynthesis; adenosylcobalamin biosynthesis.</text>
</comment>
<dbReference type="OrthoDB" id="9799304at2"/>
<keyword evidence="7" id="KW-0456">Lyase</keyword>
<dbReference type="PANTHER" id="PTHR42885">
    <property type="entry name" value="HISTIDINOL-PHOSPHATE AMINOTRANSFERASE-RELATED"/>
    <property type="match status" value="1"/>
</dbReference>
<accession>A0A8B2NS79</accession>
<protein>
    <recommendedName>
        <fullName evidence="4">threonine-phosphate decarboxylase</fullName>
        <ecNumber evidence="4">4.1.1.81</ecNumber>
    </recommendedName>
    <alternativeName>
        <fullName evidence="8">L-threonine-O-3-phosphate decarboxylase</fullName>
    </alternativeName>
</protein>
<evidence type="ECO:0000256" key="6">
    <source>
        <dbReference type="ARBA" id="ARBA00022898"/>
    </source>
</evidence>
<evidence type="ECO:0000313" key="12">
    <source>
        <dbReference type="Proteomes" id="UP000249590"/>
    </source>
</evidence>
<dbReference type="EMBL" id="QHHQ01000003">
    <property type="protein sequence ID" value="RAI01150.1"/>
    <property type="molecule type" value="Genomic_DNA"/>
</dbReference>
<dbReference type="InterPro" id="IPR004839">
    <property type="entry name" value="Aminotransferase_I/II_large"/>
</dbReference>
<evidence type="ECO:0000256" key="2">
    <source>
        <dbReference type="ARBA" id="ARBA00003444"/>
    </source>
</evidence>
<dbReference type="InterPro" id="IPR005860">
    <property type="entry name" value="CobD"/>
</dbReference>
<dbReference type="AlphaFoldDB" id="A0A8B2NS79"/>
<name>A0A8B2NS79_9HYPH</name>
<dbReference type="GO" id="GO:0009236">
    <property type="term" value="P:cobalamin biosynthetic process"/>
    <property type="evidence" value="ECO:0007669"/>
    <property type="project" value="UniProtKB-UniPathway"/>
</dbReference>
<keyword evidence="6" id="KW-0663">Pyridoxal phosphate</keyword>
<dbReference type="CDD" id="cd00609">
    <property type="entry name" value="AAT_like"/>
    <property type="match status" value="1"/>
</dbReference>
<dbReference type="Proteomes" id="UP000249590">
    <property type="component" value="Unassembled WGS sequence"/>
</dbReference>
<dbReference type="Gene3D" id="3.40.640.10">
    <property type="entry name" value="Type I PLP-dependent aspartate aminotransferase-like (Major domain)"/>
    <property type="match status" value="1"/>
</dbReference>
<dbReference type="InterPro" id="IPR015424">
    <property type="entry name" value="PyrdxlP-dep_Trfase"/>
</dbReference>
<dbReference type="GO" id="GO:0048472">
    <property type="term" value="F:threonine-phosphate decarboxylase activity"/>
    <property type="evidence" value="ECO:0007669"/>
    <property type="project" value="UniProtKB-EC"/>
</dbReference>
<evidence type="ECO:0000256" key="5">
    <source>
        <dbReference type="ARBA" id="ARBA00022573"/>
    </source>
</evidence>
<comment type="cofactor">
    <cofactor evidence="1">
        <name>pyridoxal 5'-phosphate</name>
        <dbReference type="ChEBI" id="CHEBI:597326"/>
    </cofactor>
</comment>
<dbReference type="PANTHER" id="PTHR42885:SF1">
    <property type="entry name" value="THREONINE-PHOSPHATE DECARBOXYLASE"/>
    <property type="match status" value="1"/>
</dbReference>
<evidence type="ECO:0000256" key="1">
    <source>
        <dbReference type="ARBA" id="ARBA00001933"/>
    </source>
</evidence>
<reference evidence="11 12" key="1">
    <citation type="submission" date="2018-05" db="EMBL/GenBank/DDBJ databases">
        <title>Acuticoccus sediminis sp. nov., isolated from deep-sea sediment of Indian Ocean.</title>
        <authorList>
            <person name="Liu X."/>
            <person name="Lai Q."/>
            <person name="Du Y."/>
            <person name="Sun F."/>
            <person name="Zhang X."/>
            <person name="Wang S."/>
            <person name="Shao Z."/>
        </authorList>
    </citation>
    <scope>NUCLEOTIDE SEQUENCE [LARGE SCALE GENOMIC DNA]</scope>
    <source>
        <strain evidence="11 12">PTG4-2</strain>
    </source>
</reference>
<dbReference type="EC" id="4.1.1.81" evidence="4"/>
<dbReference type="UniPathway" id="UPA00148"/>
<keyword evidence="12" id="KW-1185">Reference proteome</keyword>
<comment type="function">
    <text evidence="2">Decarboxylates L-threonine-O-3-phosphate to yield (R)-1-amino-2-propanol O-2-phosphate, the precursor for the linkage between the nucleotide loop and the corrin ring in cobalamin.</text>
</comment>
<evidence type="ECO:0000256" key="9">
    <source>
        <dbReference type="ARBA" id="ARBA00048531"/>
    </source>
</evidence>
<gene>
    <name evidence="11" type="ORF">DLJ53_14390</name>
</gene>
<comment type="catalytic activity">
    <reaction evidence="9">
        <text>O-phospho-L-threonine + H(+) = (R)-1-aminopropan-2-yl phosphate + CO2</text>
        <dbReference type="Rhea" id="RHEA:11492"/>
        <dbReference type="ChEBI" id="CHEBI:15378"/>
        <dbReference type="ChEBI" id="CHEBI:16526"/>
        <dbReference type="ChEBI" id="CHEBI:58563"/>
        <dbReference type="ChEBI" id="CHEBI:58675"/>
        <dbReference type="EC" id="4.1.1.81"/>
    </reaction>
</comment>
<sequence length="328" mass="33676">MPHGGDLADAARLAAPPEDGWLDLSTGINPHAYPAAIPPEALTRLPQRSRLNALLAAARTAYAVPPGAGIVAAPGTQAIIQWLPRLVPAERVTVVGPTYAEHAAAWHPHAATAEADELPAEGLAVVVNPNNPTGRVHAPGTLRAAATRDAPDGVALIVDEAFGDLAPEASIAGAPGTLVLKSFGKFFGLPGVRLGFAIGAPDVMGRLSAALGSWAVSGPAIEIGAAALADAAWIATMRRQLADERAALDAVLGAAGLTVIGGTDLFRLVECRDAAGLHRALARHGIWTRRFEHAPRWLRIGLPGAALPRLAAALEAVTHASIATRTPS</sequence>
<dbReference type="InterPro" id="IPR015422">
    <property type="entry name" value="PyrdxlP-dep_Trfase_small"/>
</dbReference>
<dbReference type="Gene3D" id="3.90.1150.10">
    <property type="entry name" value="Aspartate Aminotransferase, domain 1"/>
    <property type="match status" value="1"/>
</dbReference>